<gene>
    <name evidence="1" type="ORF">SAMN05216464_108186</name>
</gene>
<dbReference type="RefSeq" id="WP_091151103.1">
    <property type="nucleotide sequence ID" value="NZ_FNAI01000008.1"/>
</dbReference>
<dbReference type="Proteomes" id="UP000199072">
    <property type="component" value="Unassembled WGS sequence"/>
</dbReference>
<dbReference type="OrthoDB" id="799211at2"/>
<dbReference type="AlphaFoldDB" id="A0A1G7EW64"/>
<proteinExistence type="predicted"/>
<evidence type="ECO:0000313" key="1">
    <source>
        <dbReference type="EMBL" id="SDE67910.1"/>
    </source>
</evidence>
<keyword evidence="2" id="KW-1185">Reference proteome</keyword>
<name>A0A1G7EW64_9SPHI</name>
<accession>A0A1G7EW64</accession>
<sequence length="103" mass="11368">MEDIIGTLVIMLFCIIALAREKTSENVVVLSRAKTNPLIPVELQVESSVISVADISKFCKPTRLQVRVGSRSIVADVKNNLLRKAPTRLGVAKIRLRHNFGEA</sequence>
<organism evidence="1 2">
    <name type="scientific">Mucilaginibacter pineti</name>
    <dbReference type="NCBI Taxonomy" id="1391627"/>
    <lineage>
        <taxon>Bacteria</taxon>
        <taxon>Pseudomonadati</taxon>
        <taxon>Bacteroidota</taxon>
        <taxon>Sphingobacteriia</taxon>
        <taxon>Sphingobacteriales</taxon>
        <taxon>Sphingobacteriaceae</taxon>
        <taxon>Mucilaginibacter</taxon>
    </lineage>
</organism>
<reference evidence="1 2" key="1">
    <citation type="submission" date="2016-10" db="EMBL/GenBank/DDBJ databases">
        <authorList>
            <person name="de Groot N.N."/>
        </authorList>
    </citation>
    <scope>NUCLEOTIDE SEQUENCE [LARGE SCALE GENOMIC DNA]</scope>
    <source>
        <strain evidence="1 2">47C3B</strain>
    </source>
</reference>
<dbReference type="EMBL" id="FNAI01000008">
    <property type="protein sequence ID" value="SDE67910.1"/>
    <property type="molecule type" value="Genomic_DNA"/>
</dbReference>
<evidence type="ECO:0000313" key="2">
    <source>
        <dbReference type="Proteomes" id="UP000199072"/>
    </source>
</evidence>
<protein>
    <submittedName>
        <fullName evidence="1">Uncharacterized protein</fullName>
    </submittedName>
</protein>